<dbReference type="OrthoDB" id="6647923at2"/>
<feature type="region of interest" description="Disordered" evidence="1">
    <location>
        <begin position="39"/>
        <end position="61"/>
    </location>
</feature>
<dbReference type="Pfam" id="PF13670">
    <property type="entry name" value="PepSY_2"/>
    <property type="match status" value="1"/>
</dbReference>
<feature type="domain" description="PepSY" evidence="2">
    <location>
        <begin position="84"/>
        <end position="136"/>
    </location>
</feature>
<evidence type="ECO:0000313" key="3">
    <source>
        <dbReference type="EMBL" id="SJM36685.1"/>
    </source>
</evidence>
<dbReference type="PROSITE" id="PS51257">
    <property type="entry name" value="PROKAR_LIPOPROTEIN"/>
    <property type="match status" value="1"/>
</dbReference>
<dbReference type="RefSeq" id="WP_077448081.1">
    <property type="nucleotide sequence ID" value="NZ_FUGD01000055.1"/>
</dbReference>
<dbReference type="Gene3D" id="3.10.450.40">
    <property type="match status" value="1"/>
</dbReference>
<dbReference type="EMBL" id="FUGD01000055">
    <property type="protein sequence ID" value="SJM36685.1"/>
    <property type="molecule type" value="Genomic_DNA"/>
</dbReference>
<name>A0A1R4EDW7_9GAMM</name>
<sequence length="139" mass="16167">MKANHSVLKKMLSLAIGATLIGGLAGCIVTPDYDYGDRPIYKDDRHQTNKHHDRKYKHDYKKKYKGDDVEDRIKREARYPAIKRQAVRKVQSMGYRVDEIELDEKNGRGIFEIEAKRGGQEYEIELGYPNLNVIKIEKD</sequence>
<accession>A0A1R4EDW7</accession>
<gene>
    <name evidence="3" type="ORF">A1019T_00648</name>
</gene>
<organism evidence="3 4">
    <name type="scientific">Psychrobacter pasteurii</name>
    <dbReference type="NCBI Taxonomy" id="1945520"/>
    <lineage>
        <taxon>Bacteria</taxon>
        <taxon>Pseudomonadati</taxon>
        <taxon>Pseudomonadota</taxon>
        <taxon>Gammaproteobacteria</taxon>
        <taxon>Moraxellales</taxon>
        <taxon>Moraxellaceae</taxon>
        <taxon>Psychrobacter</taxon>
    </lineage>
</organism>
<evidence type="ECO:0000256" key="1">
    <source>
        <dbReference type="SAM" id="MobiDB-lite"/>
    </source>
</evidence>
<proteinExistence type="predicted"/>
<dbReference type="Proteomes" id="UP000188169">
    <property type="component" value="Unassembled WGS sequence"/>
</dbReference>
<protein>
    <recommendedName>
        <fullName evidence="2">PepSY domain-containing protein</fullName>
    </recommendedName>
</protein>
<dbReference type="InterPro" id="IPR025711">
    <property type="entry name" value="PepSY"/>
</dbReference>
<evidence type="ECO:0000259" key="2">
    <source>
        <dbReference type="Pfam" id="PF13670"/>
    </source>
</evidence>
<feature type="compositionally biased region" description="Basic residues" evidence="1">
    <location>
        <begin position="48"/>
        <end position="61"/>
    </location>
</feature>
<evidence type="ECO:0000313" key="4">
    <source>
        <dbReference type="Proteomes" id="UP000188169"/>
    </source>
</evidence>
<reference evidence="4" key="1">
    <citation type="submission" date="2017-02" db="EMBL/GenBank/DDBJ databases">
        <authorList>
            <person name="Mornico D."/>
        </authorList>
    </citation>
    <scope>NUCLEOTIDE SEQUENCE [LARGE SCALE GENOMIC DNA]</scope>
</reference>
<dbReference type="AlphaFoldDB" id="A0A1R4EDW7"/>
<keyword evidence="4" id="KW-1185">Reference proteome</keyword>